<evidence type="ECO:0000259" key="3">
    <source>
        <dbReference type="PROSITE" id="PS50114"/>
    </source>
</evidence>
<dbReference type="Pfam" id="PF00320">
    <property type="entry name" value="GATA"/>
    <property type="match status" value="1"/>
</dbReference>
<feature type="compositionally biased region" description="Low complexity" evidence="2">
    <location>
        <begin position="69"/>
        <end position="92"/>
    </location>
</feature>
<evidence type="ECO:0000256" key="2">
    <source>
        <dbReference type="SAM" id="MobiDB-lite"/>
    </source>
</evidence>
<feature type="compositionally biased region" description="Low complexity" evidence="2">
    <location>
        <begin position="457"/>
        <end position="477"/>
    </location>
</feature>
<feature type="compositionally biased region" description="Basic residues" evidence="2">
    <location>
        <begin position="414"/>
        <end position="430"/>
    </location>
</feature>
<evidence type="ECO:0000256" key="1">
    <source>
        <dbReference type="PROSITE-ProRule" id="PRU00094"/>
    </source>
</evidence>
<accession>A0A163IU75</accession>
<dbReference type="GO" id="GO:0043565">
    <property type="term" value="F:sequence-specific DNA binding"/>
    <property type="evidence" value="ECO:0007669"/>
    <property type="project" value="InterPro"/>
</dbReference>
<keyword evidence="1" id="KW-0479">Metal-binding</keyword>
<dbReference type="Gene3D" id="3.30.50.10">
    <property type="entry name" value="Erythroid Transcription Factor GATA-1, subunit A"/>
    <property type="match status" value="2"/>
</dbReference>
<dbReference type="PROSITE" id="PS50114">
    <property type="entry name" value="GATA_ZN_FINGER_2"/>
    <property type="match status" value="2"/>
</dbReference>
<keyword evidence="1" id="KW-0862">Zinc</keyword>
<feature type="compositionally biased region" description="Basic residues" evidence="2">
    <location>
        <begin position="255"/>
        <end position="264"/>
    </location>
</feature>
<dbReference type="OrthoDB" id="515401at2759"/>
<name>A0A163IU75_ABSGL</name>
<evidence type="ECO:0000313" key="5">
    <source>
        <dbReference type="Proteomes" id="UP000078561"/>
    </source>
</evidence>
<feature type="compositionally biased region" description="Pro residues" evidence="2">
    <location>
        <begin position="478"/>
        <end position="490"/>
    </location>
</feature>
<feature type="region of interest" description="Disordered" evidence="2">
    <location>
        <begin position="155"/>
        <end position="208"/>
    </location>
</feature>
<feature type="compositionally biased region" description="Low complexity" evidence="2">
    <location>
        <begin position="439"/>
        <end position="448"/>
    </location>
</feature>
<dbReference type="InterPro" id="IPR013088">
    <property type="entry name" value="Znf_NHR/GATA"/>
</dbReference>
<sequence length="565" mass="62771">MAKTENYLTDQLCAKDPFSHLLRQSLPSPSSSSDGQVFSSFPSPTSSNDYCVDLQQQQTKQLHHPPTPQQQQQQQQQQYYLQSSSSSSPQQQYFSPDALQGIPDNVLCALYGQPTTNTIGSGIGYGPAMENFDQFVLFDDGNHLYQQTQHFQPQYSFQQQQLKQPKKEQHQQHQPKYQPREATVAPTSTSKPSSTQHSTATNSSSTQQRARQLECSNCHVTSTPLWRRTPDRAHFLCNACGLYYKQYANHRPLHVRQKQQHPQKQKPVAASTPTTSGASGSPGSPTGGKQQQQQQQKNQTIVTSVPSSLTHTSVTIPASNIHDNSGNHHPLHTSPATQQSYLQLQHNTSSSLSALSASLTSSSATLLSLSDSPLENHQCVSCQQTTSLLWYKNDFGESVCDHCRIYANPGTMTKNKKQQQHHQQPKRRRLNNAPQQTDSPSSSSSSSSLTKTPQYVSPTTSASSFSPLSPSLSLMSSCPPPTMTPHPLDPYSPSCRHQPLLSQQPSGINNHWNEFDDSRFKNLLNRMNPRQMQGFLGMLEHRCTILRSILYADSPSPSDMNASLL</sequence>
<protein>
    <recommendedName>
        <fullName evidence="3">GATA-type domain-containing protein</fullName>
    </recommendedName>
</protein>
<dbReference type="GO" id="GO:0008270">
    <property type="term" value="F:zinc ion binding"/>
    <property type="evidence" value="ECO:0007669"/>
    <property type="project" value="UniProtKB-KW"/>
</dbReference>
<evidence type="ECO:0000313" key="4">
    <source>
        <dbReference type="EMBL" id="SAL95360.1"/>
    </source>
</evidence>
<feature type="compositionally biased region" description="Polar residues" evidence="2">
    <location>
        <begin position="185"/>
        <end position="208"/>
    </location>
</feature>
<feature type="region of interest" description="Disordered" evidence="2">
    <location>
        <begin position="255"/>
        <end position="309"/>
    </location>
</feature>
<feature type="compositionally biased region" description="Polar residues" evidence="2">
    <location>
        <begin position="500"/>
        <end position="510"/>
    </location>
</feature>
<reference evidence="4" key="1">
    <citation type="submission" date="2016-04" db="EMBL/GenBank/DDBJ databases">
        <authorList>
            <person name="Evans L.H."/>
            <person name="Alamgir A."/>
            <person name="Owens N."/>
            <person name="Weber N.D."/>
            <person name="Virtaneva K."/>
            <person name="Barbian K."/>
            <person name="Babar A."/>
            <person name="Rosenke K."/>
        </authorList>
    </citation>
    <scope>NUCLEOTIDE SEQUENCE [LARGE SCALE GENOMIC DNA]</scope>
    <source>
        <strain evidence="4">CBS 101.48</strain>
    </source>
</reference>
<organism evidence="4">
    <name type="scientific">Absidia glauca</name>
    <name type="common">Pin mould</name>
    <dbReference type="NCBI Taxonomy" id="4829"/>
    <lineage>
        <taxon>Eukaryota</taxon>
        <taxon>Fungi</taxon>
        <taxon>Fungi incertae sedis</taxon>
        <taxon>Mucoromycota</taxon>
        <taxon>Mucoromycotina</taxon>
        <taxon>Mucoromycetes</taxon>
        <taxon>Mucorales</taxon>
        <taxon>Cunninghamellaceae</taxon>
        <taxon>Absidia</taxon>
    </lineage>
</organism>
<dbReference type="OMA" id="MKRPTIK"/>
<dbReference type="STRING" id="4829.A0A163IU75"/>
<keyword evidence="5" id="KW-1185">Reference proteome</keyword>
<feature type="domain" description="GATA-type" evidence="3">
    <location>
        <begin position="373"/>
        <end position="428"/>
    </location>
</feature>
<dbReference type="InParanoid" id="A0A163IU75"/>
<feature type="compositionally biased region" description="Low complexity" evidence="2">
    <location>
        <begin position="265"/>
        <end position="300"/>
    </location>
</feature>
<dbReference type="InterPro" id="IPR000679">
    <property type="entry name" value="Znf_GATA"/>
</dbReference>
<dbReference type="CDD" id="cd00202">
    <property type="entry name" value="ZnF_GATA"/>
    <property type="match status" value="1"/>
</dbReference>
<dbReference type="EMBL" id="LT550270">
    <property type="protein sequence ID" value="SAL95360.1"/>
    <property type="molecule type" value="Genomic_DNA"/>
</dbReference>
<dbReference type="GO" id="GO:0006355">
    <property type="term" value="P:regulation of DNA-templated transcription"/>
    <property type="evidence" value="ECO:0007669"/>
    <property type="project" value="InterPro"/>
</dbReference>
<keyword evidence="1" id="KW-0863">Zinc-finger</keyword>
<feature type="region of interest" description="Disordered" evidence="2">
    <location>
        <begin position="411"/>
        <end position="510"/>
    </location>
</feature>
<feature type="compositionally biased region" description="Low complexity" evidence="2">
    <location>
        <begin position="22"/>
        <end position="43"/>
    </location>
</feature>
<dbReference type="SMART" id="SM00401">
    <property type="entry name" value="ZnF_GATA"/>
    <property type="match status" value="2"/>
</dbReference>
<feature type="domain" description="GATA-type" evidence="3">
    <location>
        <begin position="209"/>
        <end position="265"/>
    </location>
</feature>
<dbReference type="AlphaFoldDB" id="A0A163IU75"/>
<dbReference type="Proteomes" id="UP000078561">
    <property type="component" value="Unassembled WGS sequence"/>
</dbReference>
<proteinExistence type="predicted"/>
<gene>
    <name evidence="4" type="primary">ABSGL_00678.1 scaffold 832</name>
</gene>
<feature type="region of interest" description="Disordered" evidence="2">
    <location>
        <begin position="22"/>
        <end position="98"/>
    </location>
</feature>
<dbReference type="SUPFAM" id="SSF57716">
    <property type="entry name" value="Glucocorticoid receptor-like (DNA-binding domain)"/>
    <property type="match status" value="2"/>
</dbReference>